<accession>A0A501PJ21</accession>
<dbReference type="OrthoDB" id="9799937at2"/>
<dbReference type="InterPro" id="IPR009297">
    <property type="entry name" value="DUF952"/>
</dbReference>
<sequence length="105" mass="11901">MTREEWAVFRSQGSFAGSSLDQSSGYIHLSSAAQVPGTLEKYFHGRKDLVLLSLDQQKLVPGFLKWEISRDNEKFPHYYADLPLGGVVRVDDLELEQNGRHIIPL</sequence>
<dbReference type="PANTHER" id="PTHR34129:SF1">
    <property type="entry name" value="DUF952 DOMAIN-CONTAINING PROTEIN"/>
    <property type="match status" value="1"/>
</dbReference>
<protein>
    <submittedName>
        <fullName evidence="1">DUF952 domain-containing protein</fullName>
    </submittedName>
</protein>
<organism evidence="1 2">
    <name type="scientific">Emcibacter nanhaiensis</name>
    <dbReference type="NCBI Taxonomy" id="1505037"/>
    <lineage>
        <taxon>Bacteria</taxon>
        <taxon>Pseudomonadati</taxon>
        <taxon>Pseudomonadota</taxon>
        <taxon>Alphaproteobacteria</taxon>
        <taxon>Emcibacterales</taxon>
        <taxon>Emcibacteraceae</taxon>
        <taxon>Emcibacter</taxon>
    </lineage>
</organism>
<comment type="caution">
    <text evidence="1">The sequence shown here is derived from an EMBL/GenBank/DDBJ whole genome shotgun (WGS) entry which is preliminary data.</text>
</comment>
<dbReference type="Gene3D" id="3.20.170.20">
    <property type="entry name" value="Protein of unknown function DUF952"/>
    <property type="match status" value="1"/>
</dbReference>
<evidence type="ECO:0000313" key="1">
    <source>
        <dbReference type="EMBL" id="TPD59756.1"/>
    </source>
</evidence>
<dbReference type="AlphaFoldDB" id="A0A501PJ21"/>
<dbReference type="RefSeq" id="WP_139940728.1">
    <property type="nucleotide sequence ID" value="NZ_JBHSYP010000006.1"/>
</dbReference>
<keyword evidence="2" id="KW-1185">Reference proteome</keyword>
<reference evidence="2" key="1">
    <citation type="submission" date="2019-06" db="EMBL/GenBank/DDBJ databases">
        <title>The complete genome of Emcibacter congregatus ZYLT.</title>
        <authorList>
            <person name="Zhao Z."/>
        </authorList>
    </citation>
    <scope>NUCLEOTIDE SEQUENCE [LARGE SCALE GENOMIC DNA]</scope>
    <source>
        <strain evidence="2">MCCC 1A06723</strain>
    </source>
</reference>
<dbReference type="PANTHER" id="PTHR34129">
    <property type="entry name" value="BLR1139 PROTEIN"/>
    <property type="match status" value="1"/>
</dbReference>
<dbReference type="Proteomes" id="UP000319148">
    <property type="component" value="Unassembled WGS sequence"/>
</dbReference>
<dbReference type="Pfam" id="PF06108">
    <property type="entry name" value="DUF952"/>
    <property type="match status" value="1"/>
</dbReference>
<gene>
    <name evidence="1" type="ORF">FIV46_09700</name>
</gene>
<proteinExistence type="predicted"/>
<dbReference type="SUPFAM" id="SSF56399">
    <property type="entry name" value="ADP-ribosylation"/>
    <property type="match status" value="1"/>
</dbReference>
<evidence type="ECO:0000313" key="2">
    <source>
        <dbReference type="Proteomes" id="UP000319148"/>
    </source>
</evidence>
<dbReference type="EMBL" id="VFIY01000010">
    <property type="protein sequence ID" value="TPD59756.1"/>
    <property type="molecule type" value="Genomic_DNA"/>
</dbReference>
<name>A0A501PJ21_9PROT</name>